<feature type="region of interest" description="Disordered" evidence="1">
    <location>
        <begin position="101"/>
        <end position="133"/>
    </location>
</feature>
<organism evidence="2 3">
    <name type="scientific">Mya arenaria</name>
    <name type="common">Soft-shell clam</name>
    <dbReference type="NCBI Taxonomy" id="6604"/>
    <lineage>
        <taxon>Eukaryota</taxon>
        <taxon>Metazoa</taxon>
        <taxon>Spiralia</taxon>
        <taxon>Lophotrochozoa</taxon>
        <taxon>Mollusca</taxon>
        <taxon>Bivalvia</taxon>
        <taxon>Autobranchia</taxon>
        <taxon>Heteroconchia</taxon>
        <taxon>Euheterodonta</taxon>
        <taxon>Imparidentia</taxon>
        <taxon>Neoheterodontei</taxon>
        <taxon>Myida</taxon>
        <taxon>Myoidea</taxon>
        <taxon>Myidae</taxon>
        <taxon>Mya</taxon>
    </lineage>
</organism>
<name>A0ABY7FI86_MYAAR</name>
<protein>
    <submittedName>
        <fullName evidence="2">Uncharacterized protein</fullName>
    </submittedName>
</protein>
<dbReference type="EMBL" id="CP111023">
    <property type="protein sequence ID" value="WAR20874.1"/>
    <property type="molecule type" value="Genomic_DNA"/>
</dbReference>
<sequence length="133" mass="14613">MCERYLEQQSPLYVSLIELKKSPETPTLIHPLNEMLLGHLEVSPSDNTLLSDIKTAISSGLKPSILAFLLQTSAFDPRFKSLPYVDDASRCYAVTVKAEPDDRDCETATSKPHVPALHTLEEGAPPPLPTAKL</sequence>
<evidence type="ECO:0000313" key="2">
    <source>
        <dbReference type="EMBL" id="WAR20874.1"/>
    </source>
</evidence>
<gene>
    <name evidence="2" type="ORF">MAR_014848</name>
</gene>
<accession>A0ABY7FI86</accession>
<reference evidence="2" key="1">
    <citation type="submission" date="2022-11" db="EMBL/GenBank/DDBJ databases">
        <title>Centuries of genome instability and evolution in soft-shell clam transmissible cancer (bioRxiv).</title>
        <authorList>
            <person name="Hart S.F.M."/>
            <person name="Yonemitsu M.A."/>
            <person name="Giersch R.M."/>
            <person name="Beal B.F."/>
            <person name="Arriagada G."/>
            <person name="Davis B.W."/>
            <person name="Ostrander E.A."/>
            <person name="Goff S.P."/>
            <person name="Metzger M.J."/>
        </authorList>
    </citation>
    <scope>NUCLEOTIDE SEQUENCE</scope>
    <source>
        <strain evidence="2">MELC-2E11</strain>
        <tissue evidence="2">Siphon/mantle</tissue>
    </source>
</reference>
<evidence type="ECO:0000256" key="1">
    <source>
        <dbReference type="SAM" id="MobiDB-lite"/>
    </source>
</evidence>
<feature type="compositionally biased region" description="Pro residues" evidence="1">
    <location>
        <begin position="124"/>
        <end position="133"/>
    </location>
</feature>
<evidence type="ECO:0000313" key="3">
    <source>
        <dbReference type="Proteomes" id="UP001164746"/>
    </source>
</evidence>
<proteinExistence type="predicted"/>
<keyword evidence="3" id="KW-1185">Reference proteome</keyword>
<dbReference type="Proteomes" id="UP001164746">
    <property type="component" value="Chromosome 12"/>
</dbReference>